<protein>
    <submittedName>
        <fullName evidence="4">Transposase</fullName>
    </submittedName>
</protein>
<dbReference type="InterPro" id="IPR012337">
    <property type="entry name" value="RNaseH-like_sf"/>
</dbReference>
<dbReference type="EMBL" id="JAKRVY010000001">
    <property type="protein sequence ID" value="MCL9812206.1"/>
    <property type="molecule type" value="Genomic_DNA"/>
</dbReference>
<evidence type="ECO:0000256" key="1">
    <source>
        <dbReference type="SAM" id="MobiDB-lite"/>
    </source>
</evidence>
<reference evidence="4 5" key="1">
    <citation type="journal article" date="2022" name="Syst. Appl. Microbiol.">
        <title>Natronocalculus amylovorans gen. nov., sp. nov., and Natranaeroarchaeum aerophilus sp. nov., dominant culturable amylolytic natronoarchaea from hypersaline soda lakes in southwestern Siberia.</title>
        <authorList>
            <person name="Sorokin D.Y."/>
            <person name="Elcheninov A.G."/>
            <person name="Khizhniak T.V."/>
            <person name="Koenen M."/>
            <person name="Bale N.J."/>
            <person name="Damste J.S.S."/>
            <person name="Kublanov I.V."/>
        </authorList>
    </citation>
    <scope>NUCLEOTIDE SEQUENCE [LARGE SCALE GENOMIC DNA]</scope>
    <source>
        <strain evidence="4 5">AArc-St1-1</strain>
    </source>
</reference>
<dbReference type="Pfam" id="PF01609">
    <property type="entry name" value="DDE_Tnp_1"/>
    <property type="match status" value="1"/>
</dbReference>
<feature type="transmembrane region" description="Helical" evidence="2">
    <location>
        <begin position="491"/>
        <end position="511"/>
    </location>
</feature>
<keyword evidence="5" id="KW-1185">Reference proteome</keyword>
<dbReference type="Proteomes" id="UP001202674">
    <property type="component" value="Unassembled WGS sequence"/>
</dbReference>
<dbReference type="InterPro" id="IPR002559">
    <property type="entry name" value="Transposase_11"/>
</dbReference>
<keyword evidence="2" id="KW-0472">Membrane</keyword>
<dbReference type="GO" id="GO:0006313">
    <property type="term" value="P:DNA transposition"/>
    <property type="evidence" value="ECO:0007669"/>
    <property type="project" value="InterPro"/>
</dbReference>
<dbReference type="GO" id="GO:0003677">
    <property type="term" value="F:DNA binding"/>
    <property type="evidence" value="ECO:0007669"/>
    <property type="project" value="InterPro"/>
</dbReference>
<gene>
    <name evidence="4" type="ORF">AArcSt11_00895</name>
</gene>
<dbReference type="AlphaFoldDB" id="A0AAE3FNF2"/>
<keyword evidence="2" id="KW-1133">Transmembrane helix</keyword>
<keyword evidence="2" id="KW-0812">Transmembrane</keyword>
<organism evidence="4 5">
    <name type="scientific">Natranaeroarchaeum aerophilus</name>
    <dbReference type="NCBI Taxonomy" id="2917711"/>
    <lineage>
        <taxon>Archaea</taxon>
        <taxon>Methanobacteriati</taxon>
        <taxon>Methanobacteriota</taxon>
        <taxon>Stenosarchaea group</taxon>
        <taxon>Halobacteria</taxon>
        <taxon>Halobacteriales</taxon>
        <taxon>Natronoarchaeaceae</taxon>
        <taxon>Natranaeroarchaeum</taxon>
    </lineage>
</organism>
<evidence type="ECO:0000313" key="5">
    <source>
        <dbReference type="Proteomes" id="UP001202674"/>
    </source>
</evidence>
<proteinExistence type="predicted"/>
<evidence type="ECO:0000313" key="4">
    <source>
        <dbReference type="EMBL" id="MCL9812206.1"/>
    </source>
</evidence>
<sequence length="543" mass="62519">MTSNRSPQPIHECLSSQIVKQATAQLEKGNFDPFVIACSLSFDSLDTVTDARADWHYKYDLAPHIRTMVFYHLRGDNNWSALHRFLSKKDRATTIGYDPEKFTSDNSAPSRTALTRAWNDYMSDPLKNTIAHAATEIRKTAREHATPVDVDALDQEDREDASTRTKQRVKSEASEDVARKTREWFYPEIDLGLAEDAVFENEDLLDLMVHMCRERDFANNAADTWSLDSDDRRKTPSGDTLRDHIRAFDELENNEVTELFDNAKETLWTIAEQKGFLNGIVDVAIDEHNWRHYSDLETPRTMQVKHDSGTNRAYQFLTLSVIGETGERFVVDFHQIASKQEKVEGVKQLVNEAQERLIVRDVFMDRGFSQVLYIQALHETGANFVIRARRNSKTKKMWENADEDGINIEHDVTMSRSRAPYESTTVTRVVTPPKEGSGDEYFTYITNRTLTKRSAQRIAKSYERRWGIETSFRVVLDFLPRTASMDFALRMFYFSFATLFYNMWVLVNLLVREALGIPEAETPPVTAKMLLAYVHSLWDNAVS</sequence>
<dbReference type="PANTHER" id="PTHR33258">
    <property type="entry name" value="TRANSPOSASE INSL FOR INSERTION SEQUENCE ELEMENT IS186A-RELATED"/>
    <property type="match status" value="1"/>
</dbReference>
<dbReference type="RefSeq" id="WP_250593737.1">
    <property type="nucleotide sequence ID" value="NZ_JAKRVY010000001.1"/>
</dbReference>
<comment type="caution">
    <text evidence="4">The sequence shown here is derived from an EMBL/GenBank/DDBJ whole genome shotgun (WGS) entry which is preliminary data.</text>
</comment>
<accession>A0AAE3FNF2</accession>
<dbReference type="GO" id="GO:0004803">
    <property type="term" value="F:transposase activity"/>
    <property type="evidence" value="ECO:0007669"/>
    <property type="project" value="InterPro"/>
</dbReference>
<evidence type="ECO:0000259" key="3">
    <source>
        <dbReference type="Pfam" id="PF01609"/>
    </source>
</evidence>
<feature type="region of interest" description="Disordered" evidence="1">
    <location>
        <begin position="141"/>
        <end position="173"/>
    </location>
</feature>
<dbReference type="SUPFAM" id="SSF53098">
    <property type="entry name" value="Ribonuclease H-like"/>
    <property type="match status" value="1"/>
</dbReference>
<name>A0AAE3FNF2_9EURY</name>
<evidence type="ECO:0000256" key="2">
    <source>
        <dbReference type="SAM" id="Phobius"/>
    </source>
</evidence>
<dbReference type="Gene3D" id="3.90.350.10">
    <property type="entry name" value="Transposase Inhibitor Protein From Tn5, Chain A, domain 1"/>
    <property type="match status" value="1"/>
</dbReference>
<feature type="domain" description="Transposase IS4-like" evidence="3">
    <location>
        <begin position="282"/>
        <end position="478"/>
    </location>
</feature>
<dbReference type="PANTHER" id="PTHR33258:SF1">
    <property type="entry name" value="TRANSPOSASE INSL FOR INSERTION SEQUENCE ELEMENT IS186A-RELATED"/>
    <property type="match status" value="1"/>
</dbReference>